<keyword evidence="7 19" id="KW-0028">Amino-acid biosynthesis</keyword>
<dbReference type="PANTHER" id="PTHR11405:SF53">
    <property type="entry name" value="CARBAMOYL-PHOSPHATE SYNTHASE [AMMONIA], MITOCHONDRIAL"/>
    <property type="match status" value="1"/>
</dbReference>
<dbReference type="PRINTS" id="PR00098">
    <property type="entry name" value="CPSASE"/>
</dbReference>
<dbReference type="InterPro" id="IPR006275">
    <property type="entry name" value="CPSase_lsu"/>
</dbReference>
<feature type="binding site" evidence="19">
    <location>
        <position position="243"/>
    </location>
    <ligand>
        <name>ATP</name>
        <dbReference type="ChEBI" id="CHEBI:30616"/>
        <label>1</label>
    </ligand>
</feature>
<dbReference type="PROSITE" id="PS50975">
    <property type="entry name" value="ATP_GRASP"/>
    <property type="match status" value="2"/>
</dbReference>
<feature type="binding site" evidence="19">
    <location>
        <position position="302"/>
    </location>
    <ligand>
        <name>Mg(2+)</name>
        <dbReference type="ChEBI" id="CHEBI:18420"/>
        <label>2</label>
    </ligand>
</feature>
<dbReference type="GO" id="GO:0004088">
    <property type="term" value="F:carbamoyl-phosphate synthase (glutamine-hydrolyzing) activity"/>
    <property type="evidence" value="ECO:0007669"/>
    <property type="project" value="UniProtKB-UniRule"/>
</dbReference>
<feature type="binding site" evidence="19">
    <location>
        <position position="244"/>
    </location>
    <ligand>
        <name>ATP</name>
        <dbReference type="ChEBI" id="CHEBI:30616"/>
        <label>1</label>
    </ligand>
</feature>
<feature type="region of interest" description="Allosteric domain" evidence="19">
    <location>
        <begin position="969"/>
        <end position="1104"/>
    </location>
</feature>
<gene>
    <name evidence="19" type="primary">carB</name>
    <name evidence="22" type="ORF">EV03_2031</name>
</gene>
<dbReference type="SUPFAM" id="SSF52440">
    <property type="entry name" value="PreATP-grasp domain"/>
    <property type="match status" value="2"/>
</dbReference>
<feature type="binding site" evidence="19">
    <location>
        <position position="856"/>
    </location>
    <ligand>
        <name>Mg(2+)</name>
        <dbReference type="ChEBI" id="CHEBI:18420"/>
        <label>3</label>
    </ligand>
</feature>
<comment type="similarity">
    <text evidence="4 19">Belongs to the CarB family.</text>
</comment>
<evidence type="ECO:0000256" key="12">
    <source>
        <dbReference type="ARBA" id="ARBA00022842"/>
    </source>
</evidence>
<evidence type="ECO:0000256" key="8">
    <source>
        <dbReference type="ARBA" id="ARBA00022723"/>
    </source>
</evidence>
<dbReference type="PROSITE" id="PS00866">
    <property type="entry name" value="CPSASE_1"/>
    <property type="match status" value="1"/>
</dbReference>
<dbReference type="Pfam" id="PF25596">
    <property type="entry name" value="CPSase_L_D1"/>
    <property type="match status" value="2"/>
</dbReference>
<dbReference type="InterPro" id="IPR016185">
    <property type="entry name" value="PreATP-grasp_dom_sf"/>
</dbReference>
<feature type="binding site" evidence="19">
    <location>
        <position position="873"/>
    </location>
    <ligand>
        <name>Mn(2+)</name>
        <dbReference type="ChEBI" id="CHEBI:29035"/>
        <label>3</label>
    </ligand>
</feature>
<dbReference type="EC" id="6.3.4.16" evidence="19"/>
<feature type="binding site" evidence="19">
    <location>
        <position position="780"/>
    </location>
    <ligand>
        <name>ATP</name>
        <dbReference type="ChEBI" id="CHEBI:30616"/>
        <label>2</label>
    </ligand>
</feature>
<dbReference type="GO" id="GO:0006526">
    <property type="term" value="P:L-arginine biosynthetic process"/>
    <property type="evidence" value="ECO:0007669"/>
    <property type="project" value="UniProtKB-UniRule"/>
</dbReference>
<feature type="domain" description="ATP-grasp" evidence="20">
    <location>
        <begin position="133"/>
        <end position="329"/>
    </location>
</feature>
<dbReference type="SMART" id="SM00851">
    <property type="entry name" value="MGS"/>
    <property type="match status" value="1"/>
</dbReference>
<dbReference type="GO" id="GO:0005524">
    <property type="term" value="F:ATP binding"/>
    <property type="evidence" value="ECO:0007669"/>
    <property type="project" value="UniProtKB-UniRule"/>
</dbReference>
<evidence type="ECO:0000256" key="9">
    <source>
        <dbReference type="ARBA" id="ARBA00022737"/>
    </source>
</evidence>
<evidence type="ECO:0000256" key="5">
    <source>
        <dbReference type="ARBA" id="ARBA00022571"/>
    </source>
</evidence>
<dbReference type="UniPathway" id="UPA00070">
    <property type="reaction ID" value="UER00115"/>
</dbReference>
<comment type="subunit">
    <text evidence="18 19">Composed of two chains; the small (or glutamine) chain promotes the hydrolysis of glutamine to ammonia, which is used by the large (or ammonia) chain to synthesize carbamoyl phosphate. Tetramer of heterodimers (alpha,beta)4.</text>
</comment>
<dbReference type="Pfam" id="PF02786">
    <property type="entry name" value="CPSase_L_D2"/>
    <property type="match status" value="2"/>
</dbReference>
<comment type="catalytic activity">
    <reaction evidence="16 19">
        <text>hydrogencarbonate + L-glutamine + 2 ATP + H2O = carbamoyl phosphate + L-glutamate + 2 ADP + phosphate + 2 H(+)</text>
        <dbReference type="Rhea" id="RHEA:18633"/>
        <dbReference type="ChEBI" id="CHEBI:15377"/>
        <dbReference type="ChEBI" id="CHEBI:15378"/>
        <dbReference type="ChEBI" id="CHEBI:17544"/>
        <dbReference type="ChEBI" id="CHEBI:29985"/>
        <dbReference type="ChEBI" id="CHEBI:30616"/>
        <dbReference type="ChEBI" id="CHEBI:43474"/>
        <dbReference type="ChEBI" id="CHEBI:58228"/>
        <dbReference type="ChEBI" id="CHEBI:58359"/>
        <dbReference type="ChEBI" id="CHEBI:456216"/>
        <dbReference type="EC" id="6.3.5.5"/>
    </reaction>
</comment>
<evidence type="ECO:0000256" key="19">
    <source>
        <dbReference type="HAMAP-Rule" id="MF_01210"/>
    </source>
</evidence>
<evidence type="ECO:0000256" key="7">
    <source>
        <dbReference type="ARBA" id="ARBA00022605"/>
    </source>
</evidence>
<dbReference type="EC" id="6.3.5.5" evidence="19"/>
<keyword evidence="5 19" id="KW-0055">Arginine biosynthesis</keyword>
<evidence type="ECO:0000256" key="10">
    <source>
        <dbReference type="ARBA" id="ARBA00022741"/>
    </source>
</evidence>
<dbReference type="SUPFAM" id="SSF52335">
    <property type="entry name" value="Methylglyoxal synthase-like"/>
    <property type="match status" value="1"/>
</dbReference>
<feature type="binding site" evidence="19">
    <location>
        <position position="129"/>
    </location>
    <ligand>
        <name>ATP</name>
        <dbReference type="ChEBI" id="CHEBI:30616"/>
        <label>1</label>
    </ligand>
</feature>
<feature type="binding site" evidence="19">
    <location>
        <position position="300"/>
    </location>
    <ligand>
        <name>Mn(2+)</name>
        <dbReference type="ChEBI" id="CHEBI:29035"/>
        <label>1</label>
    </ligand>
</feature>
<keyword evidence="14" id="KW-0464">Manganese</keyword>
<dbReference type="InterPro" id="IPR036914">
    <property type="entry name" value="MGS-like_dom_sf"/>
</dbReference>
<evidence type="ECO:0000313" key="22">
    <source>
        <dbReference type="EMBL" id="KGG19646.1"/>
    </source>
</evidence>
<dbReference type="PROSITE" id="PS51855">
    <property type="entry name" value="MGS"/>
    <property type="match status" value="1"/>
</dbReference>
<name>A0A0A2BZY6_PROMR</name>
<feature type="binding site" evidence="19">
    <location>
        <position position="873"/>
    </location>
    <ligand>
        <name>Mn(2+)</name>
        <dbReference type="ChEBI" id="CHEBI:29035"/>
        <label>4</label>
    </ligand>
</feature>
<feature type="binding site" evidence="19">
    <location>
        <position position="177"/>
    </location>
    <ligand>
        <name>ATP</name>
        <dbReference type="ChEBI" id="CHEBI:30616"/>
        <label>1</label>
    </ligand>
</feature>
<dbReference type="PANTHER" id="PTHR11405">
    <property type="entry name" value="CARBAMOYLTRANSFERASE FAMILY MEMBER"/>
    <property type="match status" value="1"/>
</dbReference>
<evidence type="ECO:0000256" key="4">
    <source>
        <dbReference type="ARBA" id="ARBA00009799"/>
    </source>
</evidence>
<feature type="binding site" evidence="19">
    <location>
        <position position="216"/>
    </location>
    <ligand>
        <name>ATP</name>
        <dbReference type="ChEBI" id="CHEBI:30616"/>
        <label>1</label>
    </ligand>
</feature>
<dbReference type="Gene3D" id="3.40.50.1380">
    <property type="entry name" value="Methylglyoxal synthase-like domain"/>
    <property type="match status" value="1"/>
</dbReference>
<dbReference type="NCBIfam" id="TIGR01369">
    <property type="entry name" value="CPSaseII_lrg"/>
    <property type="match status" value="1"/>
</dbReference>
<dbReference type="EMBL" id="JNAX01000015">
    <property type="protein sequence ID" value="KGG19646.1"/>
    <property type="molecule type" value="Genomic_DNA"/>
</dbReference>
<dbReference type="PROSITE" id="PS00867">
    <property type="entry name" value="CPSASE_2"/>
    <property type="match status" value="2"/>
</dbReference>
<dbReference type="FunFam" id="3.30.470.20:FF:000013">
    <property type="entry name" value="Carbamoyl-phosphate synthase large chain"/>
    <property type="match status" value="1"/>
</dbReference>
<feature type="binding site" evidence="19">
    <location>
        <position position="300"/>
    </location>
    <ligand>
        <name>Mg(2+)</name>
        <dbReference type="ChEBI" id="CHEBI:18420"/>
        <label>1</label>
    </ligand>
</feature>
<dbReference type="FunFam" id="3.30.1490.20:FF:000001">
    <property type="entry name" value="Carbamoyl-phosphate synthase large chain"/>
    <property type="match status" value="1"/>
</dbReference>
<organism evidence="22 23">
    <name type="scientific">Prochlorococcus marinus str. PAC1</name>
    <dbReference type="NCBI Taxonomy" id="59924"/>
    <lineage>
        <taxon>Bacteria</taxon>
        <taxon>Bacillati</taxon>
        <taxon>Cyanobacteriota</taxon>
        <taxon>Cyanophyceae</taxon>
        <taxon>Synechococcales</taxon>
        <taxon>Prochlorococcaceae</taxon>
        <taxon>Prochlorococcus</taxon>
    </lineage>
</organism>
<evidence type="ECO:0000256" key="11">
    <source>
        <dbReference type="ARBA" id="ARBA00022840"/>
    </source>
</evidence>
<comment type="pathway">
    <text evidence="2 19">Pyrimidine metabolism; UMP biosynthesis via de novo pathway; (S)-dihydroorotate from bicarbonate: step 1/3.</text>
</comment>
<feature type="binding site" evidence="19">
    <location>
        <position position="300"/>
    </location>
    <ligand>
        <name>Mn(2+)</name>
        <dbReference type="ChEBI" id="CHEBI:29035"/>
        <label>2</label>
    </ligand>
</feature>
<feature type="binding site" evidence="19">
    <location>
        <position position="209"/>
    </location>
    <ligand>
        <name>ATP</name>
        <dbReference type="ChEBI" id="CHEBI:30616"/>
        <label>1</label>
    </ligand>
</feature>
<dbReference type="HAMAP" id="MF_01210_A">
    <property type="entry name" value="CPSase_L_chain_A"/>
    <property type="match status" value="1"/>
</dbReference>
<keyword evidence="12" id="KW-0460">Magnesium</keyword>
<feature type="region of interest" description="Carboxyphosphate synthetic domain" evidence="19">
    <location>
        <begin position="1"/>
        <end position="403"/>
    </location>
</feature>
<feature type="binding site" evidence="19">
    <location>
        <position position="873"/>
    </location>
    <ligand>
        <name>Mg(2+)</name>
        <dbReference type="ChEBI" id="CHEBI:18420"/>
        <label>4</label>
    </ligand>
</feature>
<feature type="binding site" evidence="19">
    <location>
        <position position="856"/>
    </location>
    <ligand>
        <name>ATP</name>
        <dbReference type="ChEBI" id="CHEBI:30616"/>
        <label>2</label>
    </ligand>
</feature>
<dbReference type="GO" id="GO:0004087">
    <property type="term" value="F:carbamoyl-phosphate synthase (ammonia) activity"/>
    <property type="evidence" value="ECO:0007669"/>
    <property type="project" value="UniProtKB-EC"/>
</dbReference>
<feature type="binding site" evidence="19">
    <location>
        <position position="286"/>
    </location>
    <ligand>
        <name>Mg(2+)</name>
        <dbReference type="ChEBI" id="CHEBI:18420"/>
        <label>1</label>
    </ligand>
</feature>
<evidence type="ECO:0000259" key="21">
    <source>
        <dbReference type="PROSITE" id="PS51855"/>
    </source>
</evidence>
<dbReference type="InterPro" id="IPR011761">
    <property type="entry name" value="ATP-grasp"/>
</dbReference>
<evidence type="ECO:0000256" key="3">
    <source>
        <dbReference type="ARBA" id="ARBA00005077"/>
    </source>
</evidence>
<evidence type="ECO:0000313" key="23">
    <source>
        <dbReference type="Proteomes" id="UP000030392"/>
    </source>
</evidence>
<feature type="binding site" evidence="19">
    <location>
        <position position="286"/>
    </location>
    <ligand>
        <name>ATP</name>
        <dbReference type="ChEBI" id="CHEBI:30616"/>
        <label>1</label>
    </ligand>
</feature>
<dbReference type="AlphaFoldDB" id="A0A0A2BZY6"/>
<evidence type="ECO:0000256" key="2">
    <source>
        <dbReference type="ARBA" id="ARBA00004812"/>
    </source>
</evidence>
<dbReference type="InterPro" id="IPR036897">
    <property type="entry name" value="CarbamoylP_synth_lsu_oligo_sf"/>
</dbReference>
<feature type="binding site" evidence="19">
    <location>
        <position position="170"/>
    </location>
    <ligand>
        <name>ATP</name>
        <dbReference type="ChEBI" id="CHEBI:30616"/>
        <label>1</label>
    </ligand>
</feature>
<dbReference type="NCBIfam" id="NF003671">
    <property type="entry name" value="PRK05294.1"/>
    <property type="match status" value="1"/>
</dbReference>
<dbReference type="Pfam" id="PF02142">
    <property type="entry name" value="MGS"/>
    <property type="match status" value="1"/>
</dbReference>
<feature type="binding site" evidence="19">
    <location>
        <position position="873"/>
    </location>
    <ligand>
        <name>Mg(2+)</name>
        <dbReference type="ChEBI" id="CHEBI:18420"/>
        <label>3</label>
    </ligand>
</feature>
<feature type="domain" description="ATP-grasp" evidence="20">
    <location>
        <begin position="705"/>
        <end position="902"/>
    </location>
</feature>
<feature type="binding site" evidence="19">
    <location>
        <position position="211"/>
    </location>
    <ligand>
        <name>ATP</name>
        <dbReference type="ChEBI" id="CHEBI:30616"/>
        <label>1</label>
    </ligand>
</feature>
<proteinExistence type="inferred from homology"/>
<dbReference type="GO" id="GO:0046872">
    <property type="term" value="F:metal ion binding"/>
    <property type="evidence" value="ECO:0007669"/>
    <property type="project" value="UniProtKB-KW"/>
</dbReference>
<dbReference type="FunFam" id="3.30.470.20:FF:000007">
    <property type="entry name" value="Carbamoyl-phosphate synthase large chain"/>
    <property type="match status" value="1"/>
</dbReference>
<dbReference type="GO" id="GO:0005737">
    <property type="term" value="C:cytoplasm"/>
    <property type="evidence" value="ECO:0007669"/>
    <property type="project" value="TreeGrafter"/>
</dbReference>
<evidence type="ECO:0000256" key="14">
    <source>
        <dbReference type="ARBA" id="ARBA00023211"/>
    </source>
</evidence>
<keyword evidence="11 19" id="KW-0067">ATP-binding</keyword>
<dbReference type="Pfam" id="PF02787">
    <property type="entry name" value="CPSase_L_D3"/>
    <property type="match status" value="1"/>
</dbReference>
<keyword evidence="6 19" id="KW-0436">Ligase</keyword>
<dbReference type="RefSeq" id="WP_036907359.1">
    <property type="nucleotide sequence ID" value="NZ_CP138967.1"/>
</dbReference>
<feature type="binding site" evidence="19">
    <location>
        <position position="286"/>
    </location>
    <ligand>
        <name>Mn(2+)</name>
        <dbReference type="ChEBI" id="CHEBI:29035"/>
        <label>1</label>
    </ligand>
</feature>
<dbReference type="SUPFAM" id="SSF56059">
    <property type="entry name" value="Glutathione synthetase ATP-binding domain-like"/>
    <property type="match status" value="2"/>
</dbReference>
<comment type="cofactor">
    <cofactor evidence="19">
        <name>Mg(2+)</name>
        <dbReference type="ChEBI" id="CHEBI:18420"/>
    </cofactor>
    <cofactor evidence="19">
        <name>Mn(2+)</name>
        <dbReference type="ChEBI" id="CHEBI:29035"/>
    </cofactor>
    <text evidence="19">Binds 4 Mg(2+) or Mn(2+) ions per subunit.</text>
</comment>
<evidence type="ECO:0000259" key="20">
    <source>
        <dbReference type="PROSITE" id="PS50975"/>
    </source>
</evidence>
<comment type="caution">
    <text evidence="19">Lacks conserved residue(s) required for the propagation of feature annotation.</text>
</comment>
<feature type="binding site" evidence="19">
    <location>
        <position position="741"/>
    </location>
    <ligand>
        <name>ATP</name>
        <dbReference type="ChEBI" id="CHEBI:30616"/>
        <label>2</label>
    </ligand>
</feature>
<dbReference type="InterPro" id="IPR005480">
    <property type="entry name" value="CPSase_lsu_oligo"/>
</dbReference>
<dbReference type="SUPFAM" id="SSF48108">
    <property type="entry name" value="Carbamoyl phosphate synthetase, large subunit connection domain"/>
    <property type="match status" value="1"/>
</dbReference>
<sequence>MPRRKDIRRILILGSGPIVIGQACEFDYSGTQACKALRSEGFEVILVNSNPASIMTDPETANRTYVEPLTASVVEQIIEIERPDALLPTMGGQTALNISVELAESGILEKYNIELIGADLHAIKKAEDRNLFKISMKNIGVDVCPSGIASNLQEAEIVGNEISSFPKIIRPAFTLGGSGGGIAYNQDEFLELCKTGLDASPVSQILIEKSLLGWKEFELEVMRDLSDNVVIICSIENVDPMGVHTGDSITVAPAQTLTDREYQRLRDYSISIIREIGVATGGSNIQFAINPNNGEIIVIEMNPRVSRSSALASKATGFPIAKIAALLAVGYRLDEIINDITGKTPACFEPSIDYVVTKIPRFAFEKFSGSSSILNTSMKSVGEAMAIGRCFEESFQKAIRSLETGLSGWGCDRVDQNVSSIELERLLRTPSPERIMHVRLAMKNGRSDNEIFSFSKIDPWFLSKLRNIVEAEDQLLNYENITQLESNFFFKLKQLGFSDRQIAFALNTDELTIRARRTHLKILPVYKTVDTCASEFSSNTPYHYSTYERPAFKIDNDGNIINNINLNEIKNKNKNKNKLLILGGGPNRIGQGIEFDYCCCHASYQAQEEDFTTIMINSNPETVSTDYDTSDILYFEPLTLEDVLNVIEFEQPYGIVVQFGGQTPLKLSLPIVNWLEKSENSKLLTKVLGTSPISIDLAEDREQFDKVLRRLDIRQPKNGLARTFEESLNVANKVGYPLVVRPSYVLGGRAMEIVYEQDELERYIKEAVNVEPDHPILIDQYLENAIEVDVDALCDVSKNVVIGGLMEHIEPAGIHSGDSACCLPSITLSAESIKTIKHWTKSLAIELDVVGLINLQFAVKRDDEGNEIVYIIEANPRASRTVPFVSKSTGVPLAKIATQLLLGKTLKDIGLNEEPIPPLQAIKEAVMPFKRFPGSDSLLGPEMRSTGEVMGSAKTFGMAYAKSELAAGEGLPTSGFVFLSTHDRDKPALIPVAKKLIELGFSVLATSGTSNYLEKFDLNVERVLKVHEGRPNIEDMIRSGKVQLVINTPIGRQAIYDDKYLRKAALDYSVPTLTTLKGASAAVKGIEALQNQILSVSALQDIHS</sequence>
<evidence type="ECO:0000256" key="17">
    <source>
        <dbReference type="ARBA" id="ARBA00057223"/>
    </source>
</evidence>
<comment type="function">
    <text evidence="17 19">Large subunit of the glutamine-dependent carbamoyl phosphate synthetase (CPSase). CPSase catalyzes the formation of carbamoyl phosphate from the ammonia moiety of glutamine, carbonate, and phosphate donated by ATP, constituting the first step of 2 biosynthetic pathways, one leading to arginine and/or urea and the other to pyrimidine nucleotides. The large subunit (synthetase) binds the substrates ammonia (free or transferred from glutamine from the small subunit), hydrogencarbonate and ATP and carries out an ATP-coupled ligase reaction, activating hydrogencarbonate by forming carboxy phosphate which reacts with ammonia to form carbamoyl phosphate.</text>
</comment>
<dbReference type="UniPathway" id="UPA00068">
    <property type="reaction ID" value="UER00171"/>
</dbReference>
<evidence type="ECO:0000256" key="6">
    <source>
        <dbReference type="ARBA" id="ARBA00022598"/>
    </source>
</evidence>
<dbReference type="PROSITE" id="PS51257">
    <property type="entry name" value="PROKAR_LIPOPROTEIN"/>
    <property type="match status" value="1"/>
</dbReference>
<dbReference type="InterPro" id="IPR058047">
    <property type="entry name" value="CPSase_preATP-grasp"/>
</dbReference>
<dbReference type="InterPro" id="IPR033937">
    <property type="entry name" value="MGS_CPS_CarB"/>
</dbReference>
<dbReference type="InterPro" id="IPR011607">
    <property type="entry name" value="MGS-like_dom"/>
</dbReference>
<evidence type="ECO:0000256" key="15">
    <source>
        <dbReference type="ARBA" id="ARBA00047359"/>
    </source>
</evidence>
<dbReference type="NCBIfam" id="NF009455">
    <property type="entry name" value="PRK12815.1"/>
    <property type="match status" value="1"/>
</dbReference>
<dbReference type="Gene3D" id="1.10.1030.10">
    <property type="entry name" value="Carbamoyl-phosphate synthetase, large subunit oligomerisation domain"/>
    <property type="match status" value="1"/>
</dbReference>
<dbReference type="CDD" id="cd01424">
    <property type="entry name" value="MGS_CPS_II"/>
    <property type="match status" value="1"/>
</dbReference>
<feature type="binding site" evidence="19">
    <location>
        <position position="300"/>
    </location>
    <ligand>
        <name>ATP</name>
        <dbReference type="ChEBI" id="CHEBI:30616"/>
        <label>1</label>
    </ligand>
</feature>
<evidence type="ECO:0000256" key="13">
    <source>
        <dbReference type="ARBA" id="ARBA00022975"/>
    </source>
</evidence>
<comment type="domain">
    <text evidence="19">The large subunit is composed of 2 ATP-grasp domains that are involved in binding the 2 ATP molecules needed for carbamoyl phosphate synthesis. The N-terminal ATP-grasp domain (referred to as the carboxyphosphate synthetic component) catalyzes the ATP-dependent phosphorylation of hydrogencarbonate to carboxyphosphate and the subsequent nucleophilic attack by ammonia to form a carbamate intermediate. The C-terminal ATP-grasp domain (referred to as the carbamoyl phosphate synthetic component) then catalyzes the phosphorylation of carbamate with the second ATP to form the end product carbamoyl phosphate. The reactive and unstable enzyme intermediates are sequentially channeled from one active site to the next through the interior of the protein over a distance of at least 96 A.</text>
</comment>
<dbReference type="Proteomes" id="UP000030392">
    <property type="component" value="Unassembled WGS sequence"/>
</dbReference>
<evidence type="ECO:0000256" key="18">
    <source>
        <dbReference type="ARBA" id="ARBA00062056"/>
    </source>
</evidence>
<dbReference type="Gene3D" id="3.30.470.20">
    <property type="entry name" value="ATP-grasp fold, B domain"/>
    <property type="match status" value="2"/>
</dbReference>
<dbReference type="GO" id="GO:0044205">
    <property type="term" value="P:'de novo' UMP biosynthetic process"/>
    <property type="evidence" value="ECO:0007669"/>
    <property type="project" value="UniProtKB-UniRule"/>
</dbReference>
<dbReference type="InterPro" id="IPR013815">
    <property type="entry name" value="ATP_grasp_subdomain_1"/>
</dbReference>
<feature type="binding site" evidence="19">
    <location>
        <position position="176"/>
    </location>
    <ligand>
        <name>ATP</name>
        <dbReference type="ChEBI" id="CHEBI:30616"/>
        <label>1</label>
    </ligand>
</feature>
<feature type="domain" description="MGS-like" evidence="21">
    <location>
        <begin position="969"/>
        <end position="1104"/>
    </location>
</feature>
<comment type="cofactor">
    <cofactor evidence="1">
        <name>Mn(2+)</name>
        <dbReference type="ChEBI" id="CHEBI:29035"/>
    </cofactor>
</comment>
<dbReference type="GO" id="GO:0006541">
    <property type="term" value="P:glutamine metabolic process"/>
    <property type="evidence" value="ECO:0007669"/>
    <property type="project" value="TreeGrafter"/>
</dbReference>
<feature type="binding site" evidence="19">
    <location>
        <position position="875"/>
    </location>
    <ligand>
        <name>Mg(2+)</name>
        <dbReference type="ChEBI" id="CHEBI:18420"/>
        <label>4</label>
    </ligand>
</feature>
<dbReference type="InterPro" id="IPR005483">
    <property type="entry name" value="CPSase_dom"/>
</dbReference>
<feature type="binding site" evidence="19">
    <location>
        <position position="875"/>
    </location>
    <ligand>
        <name>Mn(2+)</name>
        <dbReference type="ChEBI" id="CHEBI:29035"/>
        <label>4</label>
    </ligand>
</feature>
<dbReference type="HAMAP" id="MF_01210_B">
    <property type="entry name" value="CPSase_L_chain_B"/>
    <property type="match status" value="1"/>
</dbReference>
<dbReference type="InterPro" id="IPR005479">
    <property type="entry name" value="CPAse_ATP-bd"/>
</dbReference>
<feature type="binding site" evidence="19">
    <location>
        <position position="813"/>
    </location>
    <ligand>
        <name>ATP</name>
        <dbReference type="ChEBI" id="CHEBI:30616"/>
        <label>2</label>
    </ligand>
</feature>
<evidence type="ECO:0000256" key="1">
    <source>
        <dbReference type="ARBA" id="ARBA00001936"/>
    </source>
</evidence>
<comment type="pathway">
    <text evidence="3 19">Amino-acid biosynthesis; L-arginine biosynthesis; carbamoyl phosphate from bicarbonate: step 1/1.</text>
</comment>
<dbReference type="FunFam" id="1.10.1030.10:FF:000002">
    <property type="entry name" value="Carbamoyl-phosphate synthase large chain"/>
    <property type="match status" value="1"/>
</dbReference>
<reference evidence="23" key="1">
    <citation type="journal article" date="2014" name="Sci. Data">
        <title>Genomes of diverse isolates of the marine cyanobacterium Prochlorococcus.</title>
        <authorList>
            <person name="Biller S."/>
            <person name="Berube P."/>
            <person name="Thompson J."/>
            <person name="Kelly L."/>
            <person name="Roggensack S."/>
            <person name="Awad L."/>
            <person name="Roache-Johnson K."/>
            <person name="Ding H."/>
            <person name="Giovannoni S.J."/>
            <person name="Moore L.R."/>
            <person name="Chisholm S.W."/>
        </authorList>
    </citation>
    <scope>NUCLEOTIDE SEQUENCE [LARGE SCALE GENOMIC DNA]</scope>
    <source>
        <strain evidence="23">PAC1</strain>
    </source>
</reference>
<evidence type="ECO:0000256" key="16">
    <source>
        <dbReference type="ARBA" id="ARBA00048816"/>
    </source>
</evidence>
<dbReference type="Gene3D" id="3.40.50.20">
    <property type="match status" value="2"/>
</dbReference>
<comment type="catalytic activity">
    <reaction evidence="15 19">
        <text>hydrogencarbonate + NH4(+) + 2 ATP = carbamoyl phosphate + 2 ADP + phosphate + 2 H(+)</text>
        <dbReference type="Rhea" id="RHEA:18029"/>
        <dbReference type="ChEBI" id="CHEBI:15378"/>
        <dbReference type="ChEBI" id="CHEBI:17544"/>
        <dbReference type="ChEBI" id="CHEBI:28938"/>
        <dbReference type="ChEBI" id="CHEBI:30616"/>
        <dbReference type="ChEBI" id="CHEBI:43474"/>
        <dbReference type="ChEBI" id="CHEBI:58228"/>
        <dbReference type="ChEBI" id="CHEBI:456216"/>
        <dbReference type="EC" id="6.3.4.16"/>
    </reaction>
</comment>
<feature type="binding site" evidence="19">
    <location>
        <position position="816"/>
    </location>
    <ligand>
        <name>ATP</name>
        <dbReference type="ChEBI" id="CHEBI:30616"/>
        <label>2</label>
    </ligand>
</feature>
<accession>A0A0A2BZY6</accession>
<feature type="binding site" evidence="19">
    <location>
        <position position="815"/>
    </location>
    <ligand>
        <name>ATP</name>
        <dbReference type="ChEBI" id="CHEBI:30616"/>
        <label>2</label>
    </ligand>
</feature>
<feature type="binding site" evidence="19">
    <location>
        <position position="302"/>
    </location>
    <ligand>
        <name>Mn(2+)</name>
        <dbReference type="ChEBI" id="CHEBI:29035"/>
        <label>2</label>
    </ligand>
</feature>
<feature type="binding site" evidence="19">
    <location>
        <position position="856"/>
    </location>
    <ligand>
        <name>Mn(2+)</name>
        <dbReference type="ChEBI" id="CHEBI:29035"/>
        <label>3</label>
    </ligand>
</feature>
<dbReference type="SMART" id="SM01096">
    <property type="entry name" value="CPSase_L_D3"/>
    <property type="match status" value="1"/>
</dbReference>
<feature type="binding site" evidence="19">
    <location>
        <position position="782"/>
    </location>
    <ligand>
        <name>ATP</name>
        <dbReference type="ChEBI" id="CHEBI:30616"/>
        <label>2</label>
    </ligand>
</feature>
<feature type="binding site" evidence="19">
    <location>
        <position position="242"/>
    </location>
    <ligand>
        <name>ATP</name>
        <dbReference type="ChEBI" id="CHEBI:30616"/>
        <label>1</label>
    </ligand>
</feature>
<keyword evidence="8" id="KW-0479">Metal-binding</keyword>
<feature type="binding site" evidence="19">
    <location>
        <position position="873"/>
    </location>
    <ligand>
        <name>ATP</name>
        <dbReference type="ChEBI" id="CHEBI:30616"/>
        <label>2</label>
    </ligand>
</feature>
<feature type="binding site" evidence="19">
    <location>
        <position position="787"/>
    </location>
    <ligand>
        <name>ATP</name>
        <dbReference type="ChEBI" id="CHEBI:30616"/>
        <label>2</label>
    </ligand>
</feature>
<keyword evidence="10 19" id="KW-0547">Nucleotide-binding</keyword>
<dbReference type="Gene3D" id="3.30.1490.20">
    <property type="entry name" value="ATP-grasp fold, A domain"/>
    <property type="match status" value="1"/>
</dbReference>
<comment type="caution">
    <text evidence="22">The sequence shown here is derived from an EMBL/GenBank/DDBJ whole genome shotgun (WGS) entry which is preliminary data.</text>
</comment>
<feature type="binding site" evidence="19">
    <location>
        <position position="814"/>
    </location>
    <ligand>
        <name>ATP</name>
        <dbReference type="ChEBI" id="CHEBI:30616"/>
        <label>2</label>
    </ligand>
</feature>
<feature type="binding site" evidence="19">
    <location>
        <position position="300"/>
    </location>
    <ligand>
        <name>Mg(2+)</name>
        <dbReference type="ChEBI" id="CHEBI:18420"/>
        <label>2</label>
    </ligand>
</feature>
<dbReference type="FunFam" id="3.40.50.20:FF:000001">
    <property type="entry name" value="Carbamoyl-phosphate synthase large chain"/>
    <property type="match status" value="2"/>
</dbReference>
<keyword evidence="9 19" id="KW-0677">Repeat</keyword>
<keyword evidence="13 19" id="KW-0665">Pyrimidine biosynthesis</keyword>
<protein>
    <recommendedName>
        <fullName evidence="19">Carbamoyl phosphate synthase large chain</fullName>
        <ecNumber evidence="19">6.3.4.16</ecNumber>
        <ecNumber evidence="19">6.3.5.5</ecNumber>
    </recommendedName>
    <alternativeName>
        <fullName evidence="19">Carbamoyl phosphate synthetase ammonia chain</fullName>
    </alternativeName>
</protein>